<comment type="caution">
    <text evidence="3">The sequence shown here is derived from an EMBL/GenBank/DDBJ whole genome shotgun (WGS) entry which is preliminary data.</text>
</comment>
<feature type="region of interest" description="Disordered" evidence="1">
    <location>
        <begin position="191"/>
        <end position="216"/>
    </location>
</feature>
<evidence type="ECO:0000256" key="1">
    <source>
        <dbReference type="SAM" id="MobiDB-lite"/>
    </source>
</evidence>
<dbReference type="Pfam" id="PF01471">
    <property type="entry name" value="PG_binding_1"/>
    <property type="match status" value="1"/>
</dbReference>
<dbReference type="InterPro" id="IPR002477">
    <property type="entry name" value="Peptidoglycan-bd-like"/>
</dbReference>
<feature type="domain" description="Peptidoglycan binding-like" evidence="2">
    <location>
        <begin position="116"/>
        <end position="169"/>
    </location>
</feature>
<reference evidence="3" key="1">
    <citation type="submission" date="2020-12" db="EMBL/GenBank/DDBJ databases">
        <title>Bacterial taxonomy.</title>
        <authorList>
            <person name="Pan X."/>
        </authorList>
    </citation>
    <scope>NUCLEOTIDE SEQUENCE</scope>
    <source>
        <strain evidence="3">M0105</strain>
    </source>
</reference>
<organism evidence="3 4">
    <name type="scientific">Thermohalobaculum xanthum</name>
    <dbReference type="NCBI Taxonomy" id="2753746"/>
    <lineage>
        <taxon>Bacteria</taxon>
        <taxon>Pseudomonadati</taxon>
        <taxon>Pseudomonadota</taxon>
        <taxon>Alphaproteobacteria</taxon>
        <taxon>Rhodobacterales</taxon>
        <taxon>Paracoccaceae</taxon>
        <taxon>Thermohalobaculum</taxon>
    </lineage>
</organism>
<dbReference type="Gene3D" id="1.10.101.10">
    <property type="entry name" value="PGBD-like superfamily/PGBD"/>
    <property type="match status" value="1"/>
</dbReference>
<proteinExistence type="predicted"/>
<sequence length="261" mass="27989">MSWISLLIGAAVVSVSLSDPVIRLSDQVRSKGPIVVASDNSASLTLASVLPGPQFQPIGPNAVHVVPATPKAPAIEPEPVAPKVEKAPGPDHDAHLMDFMFATAQAHEKALGLGRAQRRELQQRLALIGYDPQGFDGLLGSMSRKAIIAWQRDFGFVETGYLDAEQIESLNERSAVAWAEWESERAWAIASATPSQNAPDMSETPESRDSCARGDDGRIVGKQSFGCDLKGVKEGFQRLFSKLGDAEATRSTPFAPTAVDR</sequence>
<dbReference type="AlphaFoldDB" id="A0A8J7MA02"/>
<dbReference type="EMBL" id="JAEHHL010000012">
    <property type="protein sequence ID" value="MBK0400990.1"/>
    <property type="molecule type" value="Genomic_DNA"/>
</dbReference>
<evidence type="ECO:0000313" key="3">
    <source>
        <dbReference type="EMBL" id="MBK0400990.1"/>
    </source>
</evidence>
<evidence type="ECO:0000313" key="4">
    <source>
        <dbReference type="Proteomes" id="UP000655420"/>
    </source>
</evidence>
<dbReference type="InterPro" id="IPR036366">
    <property type="entry name" value="PGBDSf"/>
</dbReference>
<dbReference type="InterPro" id="IPR036365">
    <property type="entry name" value="PGBD-like_sf"/>
</dbReference>
<accession>A0A8J7MA02</accession>
<protein>
    <submittedName>
        <fullName evidence="3">Peptidoglycan-binding protein</fullName>
    </submittedName>
</protein>
<dbReference type="RefSeq" id="WP_200612914.1">
    <property type="nucleotide sequence ID" value="NZ_JAEHHL010000012.1"/>
</dbReference>
<gene>
    <name evidence="3" type="ORF">H0I76_17475</name>
</gene>
<dbReference type="Proteomes" id="UP000655420">
    <property type="component" value="Unassembled WGS sequence"/>
</dbReference>
<feature type="compositionally biased region" description="Basic and acidic residues" evidence="1">
    <location>
        <begin position="205"/>
        <end position="216"/>
    </location>
</feature>
<evidence type="ECO:0000259" key="2">
    <source>
        <dbReference type="Pfam" id="PF01471"/>
    </source>
</evidence>
<dbReference type="SUPFAM" id="SSF47090">
    <property type="entry name" value="PGBD-like"/>
    <property type="match status" value="1"/>
</dbReference>
<name>A0A8J7MA02_9RHOB</name>
<keyword evidence="4" id="KW-1185">Reference proteome</keyword>